<dbReference type="Gene3D" id="3.90.550.10">
    <property type="entry name" value="Spore Coat Polysaccharide Biosynthesis Protein SpsA, Chain A"/>
    <property type="match status" value="1"/>
</dbReference>
<proteinExistence type="predicted"/>
<gene>
    <name evidence="2" type="ORF">ACE1CA_26700</name>
</gene>
<dbReference type="CDD" id="cd06433">
    <property type="entry name" value="GT_2_WfgS_like"/>
    <property type="match status" value="1"/>
</dbReference>
<protein>
    <submittedName>
        <fullName evidence="2">Glycosyltransferase family 2 protein</fullName>
        <ecNumber evidence="2">2.4.-.-</ecNumber>
    </submittedName>
</protein>
<dbReference type="EC" id="2.4.-.-" evidence="2"/>
<sequence length="338" mass="38950">MPIITRPLTVEDLPAPPTDKSGWPWTEQPEILSEPILNYAQLPLISIITPSYNYGRFIEETIRSVLSQGYPNLEYIIIDGGSTDETVNIIKKYEEYLTYWVSEPDKGQTDAINKGYKLCTGDIFVWLNADDAYATPNCLKSVAELYLQGYQLICGEFCPLDLNGNEIIEYRDFGKSYPVSFYKYLKFWSCRHLPQPAVFVATEFADKSFPLDINLQAVMDYQLFLRVLSQKPKVISVNQKWVNFKYHGQNKCLGNLSEDFNELSEISHVALSAAAQLPWLLRKKFAIDTGDYEIIHSLIRSTKPLSFSQFFFHLMSRPTLARWPIFWKTFAKDLLGKR</sequence>
<reference evidence="2 3" key="1">
    <citation type="submission" date="2024-09" db="EMBL/GenBank/DDBJ databases">
        <title>Floridaenema gen nov. (Aerosakkonemataceae, Aerosakkonematales ord. nov., Cyanobacteria) from benthic tropical and subtropical fresh waters, with the description of four new species.</title>
        <authorList>
            <person name="Moretto J.A."/>
            <person name="Berthold D.E."/>
            <person name="Lefler F.W."/>
            <person name="Huang I.-S."/>
            <person name="Laughinghouse H. IV."/>
        </authorList>
    </citation>
    <scope>NUCLEOTIDE SEQUENCE [LARGE SCALE GENOMIC DNA]</scope>
    <source>
        <strain evidence="2 3">BLCC-F167</strain>
    </source>
</reference>
<dbReference type="Proteomes" id="UP001576780">
    <property type="component" value="Unassembled WGS sequence"/>
</dbReference>
<name>A0ABV4WSM2_9CYAN</name>
<comment type="caution">
    <text evidence="2">The sequence shown here is derived from an EMBL/GenBank/DDBJ whole genome shotgun (WGS) entry which is preliminary data.</text>
</comment>
<evidence type="ECO:0000259" key="1">
    <source>
        <dbReference type="Pfam" id="PF00535"/>
    </source>
</evidence>
<dbReference type="PANTHER" id="PTHR22916">
    <property type="entry name" value="GLYCOSYLTRANSFERASE"/>
    <property type="match status" value="1"/>
</dbReference>
<dbReference type="PANTHER" id="PTHR22916:SF65">
    <property type="entry name" value="SLR1065 PROTEIN"/>
    <property type="match status" value="1"/>
</dbReference>
<dbReference type="Pfam" id="PF00535">
    <property type="entry name" value="Glycos_transf_2"/>
    <property type="match status" value="1"/>
</dbReference>
<organism evidence="2 3">
    <name type="scientific">Floridaenema evergladense BLCC-F167</name>
    <dbReference type="NCBI Taxonomy" id="3153639"/>
    <lineage>
        <taxon>Bacteria</taxon>
        <taxon>Bacillati</taxon>
        <taxon>Cyanobacteriota</taxon>
        <taxon>Cyanophyceae</taxon>
        <taxon>Oscillatoriophycideae</taxon>
        <taxon>Aerosakkonematales</taxon>
        <taxon>Aerosakkonemataceae</taxon>
        <taxon>Floridanema</taxon>
        <taxon>Floridanema evergladense</taxon>
    </lineage>
</organism>
<dbReference type="InterPro" id="IPR001173">
    <property type="entry name" value="Glyco_trans_2-like"/>
</dbReference>
<dbReference type="EMBL" id="JBHFNT010000238">
    <property type="protein sequence ID" value="MFB2838105.1"/>
    <property type="molecule type" value="Genomic_DNA"/>
</dbReference>
<dbReference type="InterPro" id="IPR029044">
    <property type="entry name" value="Nucleotide-diphossugar_trans"/>
</dbReference>
<dbReference type="SUPFAM" id="SSF53448">
    <property type="entry name" value="Nucleotide-diphospho-sugar transferases"/>
    <property type="match status" value="1"/>
</dbReference>
<keyword evidence="2" id="KW-0808">Transferase</keyword>
<keyword evidence="3" id="KW-1185">Reference proteome</keyword>
<accession>A0ABV4WSM2</accession>
<evidence type="ECO:0000313" key="3">
    <source>
        <dbReference type="Proteomes" id="UP001576780"/>
    </source>
</evidence>
<keyword evidence="2" id="KW-0328">Glycosyltransferase</keyword>
<dbReference type="RefSeq" id="WP_413280435.1">
    <property type="nucleotide sequence ID" value="NZ_JBHFNT010000238.1"/>
</dbReference>
<evidence type="ECO:0000313" key="2">
    <source>
        <dbReference type="EMBL" id="MFB2838105.1"/>
    </source>
</evidence>
<dbReference type="GO" id="GO:0016757">
    <property type="term" value="F:glycosyltransferase activity"/>
    <property type="evidence" value="ECO:0007669"/>
    <property type="project" value="UniProtKB-KW"/>
</dbReference>
<feature type="domain" description="Glycosyltransferase 2-like" evidence="1">
    <location>
        <begin position="46"/>
        <end position="159"/>
    </location>
</feature>